<dbReference type="AlphaFoldDB" id="A0A139A3V9"/>
<dbReference type="PANTHER" id="PTHR42877:SF4">
    <property type="entry name" value="FAD_NAD(P)-BINDING DOMAIN-CONTAINING PROTEIN-RELATED"/>
    <property type="match status" value="1"/>
</dbReference>
<keyword evidence="4" id="KW-1185">Reference proteome</keyword>
<dbReference type="SUPFAM" id="SSF51905">
    <property type="entry name" value="FAD/NAD(P)-binding domain"/>
    <property type="match status" value="2"/>
</dbReference>
<dbReference type="Gene3D" id="3.50.50.60">
    <property type="entry name" value="FAD/NAD(P)-binding domain"/>
    <property type="match status" value="3"/>
</dbReference>
<evidence type="ECO:0000256" key="2">
    <source>
        <dbReference type="SAM" id="Phobius"/>
    </source>
</evidence>
<evidence type="ECO:0000313" key="4">
    <source>
        <dbReference type="Proteomes" id="UP000070544"/>
    </source>
</evidence>
<dbReference type="InterPro" id="IPR051209">
    <property type="entry name" value="FAD-bind_Monooxygenase_sf"/>
</dbReference>
<gene>
    <name evidence="3" type="ORF">M427DRAFT_73368</name>
</gene>
<organism evidence="3 4">
    <name type="scientific">Gonapodya prolifera (strain JEL478)</name>
    <name type="common">Monoblepharis prolifera</name>
    <dbReference type="NCBI Taxonomy" id="1344416"/>
    <lineage>
        <taxon>Eukaryota</taxon>
        <taxon>Fungi</taxon>
        <taxon>Fungi incertae sedis</taxon>
        <taxon>Chytridiomycota</taxon>
        <taxon>Chytridiomycota incertae sedis</taxon>
        <taxon>Monoblepharidomycetes</taxon>
        <taxon>Monoblepharidales</taxon>
        <taxon>Gonapodyaceae</taxon>
        <taxon>Gonapodya</taxon>
    </lineage>
</organism>
<dbReference type="Proteomes" id="UP000070544">
    <property type="component" value="Unassembled WGS sequence"/>
</dbReference>
<reference evidence="3 4" key="1">
    <citation type="journal article" date="2015" name="Genome Biol. Evol.">
        <title>Phylogenomic analyses indicate that early fungi evolved digesting cell walls of algal ancestors of land plants.</title>
        <authorList>
            <person name="Chang Y."/>
            <person name="Wang S."/>
            <person name="Sekimoto S."/>
            <person name="Aerts A.L."/>
            <person name="Choi C."/>
            <person name="Clum A."/>
            <person name="LaButti K.M."/>
            <person name="Lindquist E.A."/>
            <person name="Yee Ngan C."/>
            <person name="Ohm R.A."/>
            <person name="Salamov A.A."/>
            <person name="Grigoriev I.V."/>
            <person name="Spatafora J.W."/>
            <person name="Berbee M.L."/>
        </authorList>
    </citation>
    <scope>NUCLEOTIDE SEQUENCE [LARGE SCALE GENOMIC DNA]</scope>
    <source>
        <strain evidence="3 4">JEL478</strain>
    </source>
</reference>
<feature type="transmembrane region" description="Helical" evidence="2">
    <location>
        <begin position="12"/>
        <end position="30"/>
    </location>
</feature>
<name>A0A139A3V9_GONPJ</name>
<dbReference type="EMBL" id="KQ965810">
    <property type="protein sequence ID" value="KXS11053.1"/>
    <property type="molecule type" value="Genomic_DNA"/>
</dbReference>
<evidence type="ECO:0000256" key="1">
    <source>
        <dbReference type="ARBA" id="ARBA00010139"/>
    </source>
</evidence>
<comment type="similarity">
    <text evidence="1">Belongs to the FAD-binding monooxygenase family.</text>
</comment>
<evidence type="ECO:0000313" key="3">
    <source>
        <dbReference type="EMBL" id="KXS11053.1"/>
    </source>
</evidence>
<dbReference type="OrthoDB" id="74360at2759"/>
<dbReference type="InterPro" id="IPR036188">
    <property type="entry name" value="FAD/NAD-bd_sf"/>
</dbReference>
<dbReference type="Pfam" id="PF13450">
    <property type="entry name" value="NAD_binding_8"/>
    <property type="match status" value="1"/>
</dbReference>
<feature type="non-terminal residue" evidence="3">
    <location>
        <position position="1"/>
    </location>
</feature>
<protein>
    <submittedName>
        <fullName evidence="3">FAD/NAD(P)-binding domain-containing protein</fullName>
    </submittedName>
</protein>
<dbReference type="STRING" id="1344416.A0A139A3V9"/>
<proteinExistence type="inferred from homology"/>
<dbReference type="PANTHER" id="PTHR42877">
    <property type="entry name" value="L-ORNITHINE N(5)-MONOOXYGENASE-RELATED"/>
    <property type="match status" value="1"/>
</dbReference>
<keyword evidence="2" id="KW-0472">Membrane</keyword>
<accession>A0A139A3V9</accession>
<keyword evidence="2" id="KW-1133">Transmembrane helix</keyword>
<sequence length="604" mass="68716">MVTSNPQERVEPRIGVIGGGIAGIVAALFLREKLGAKNIIAIERNPELGGTWFENSYPGLSCDIPAHLYSFSFAMNPNWSVPYPGRDELLKYIMDVVDRFNLRSLFRLNCAATRGVWDDERGVWTVYYKDLSKLPPLSEEERTAGGLHFDDWVRLSDPLGAQWAQLEALPEDSFECEFLYNTQKTTGAPGLPDIPGAREQVFKGPTWHSMRWPKNGLDLVKGKRVALIGCAAAAVQLVPQLQPLASHLSVFHRTPNHVMHRDNRPYTDEQKKVWREHPEELRKFRADFEERFFKVWLNAAFVEGSAEQKYVLEDSKANLCESIPDEKLREILWPDFKPWSRRVTFHDDFYPALVKPNVELVQDRIVRINESGVVTAAQNARDLVPDPNAPETQRDFDIIIYGTGWAVQSGKKGMLPFTGRNGADFMMSSVNIKVKLGENGIPAVDASDMGIWNYMGEMFEGFPNYFAPVSASGMTLISVIETTEKHIDFTLRILRHAISNNLKSIEPTREAIEWWIRGLDQKVKGTPTTQGPHNTYYKMYRPDGSFTTRVWYPTLDSPRELEQKLLYPVYSHFIKTPRPDGAPKWLVPTPSEVSLLDKAYEPLK</sequence>
<keyword evidence="2" id="KW-0812">Transmembrane</keyword>